<dbReference type="Proteomes" id="UP000199267">
    <property type="component" value="Unassembled WGS sequence"/>
</dbReference>
<dbReference type="Pfam" id="PF02498">
    <property type="entry name" value="Bro-N"/>
    <property type="match status" value="1"/>
</dbReference>
<protein>
    <submittedName>
        <fullName evidence="2">Prophage antirepressor</fullName>
    </submittedName>
</protein>
<dbReference type="PROSITE" id="PS51750">
    <property type="entry name" value="BRO_N"/>
    <property type="match status" value="1"/>
</dbReference>
<dbReference type="SMART" id="SM01040">
    <property type="entry name" value="Bro-N"/>
    <property type="match status" value="2"/>
</dbReference>
<evidence type="ECO:0000313" key="3">
    <source>
        <dbReference type="Proteomes" id="UP000199267"/>
    </source>
</evidence>
<feature type="domain" description="Bro-N" evidence="1">
    <location>
        <begin position="1"/>
        <end position="113"/>
    </location>
</feature>
<dbReference type="RefSeq" id="WP_143068611.1">
    <property type="nucleotide sequence ID" value="NZ_FOFJ01000108.1"/>
</dbReference>
<sequence>MQALVFRDTQFDITDRNGQPWVRANQIGLALGYKNPELSIAKLYRSNADEFTEQMTALIDLPTNGGIQQVRIFSLRGAHLLAMFARTEVAKEFRRWVLDVLDGLSTPESAPVGPVPVEPIHLTYNDRPFRIVPEGAALWFVAVDVARALDMRDAHGLTRHLRSEHKAQRQVGHRRLGLIDRAGLELALHHASPARSEPLRLWLEAALEQFVTGEAPAHALPGGLSGEQQGALRALVRARTVALPSGRRKAATLRCWSALRSEFGCGYREIDPARFDEALGLVAGCVLEGELLEREAPKGVGRLDIDYPIEDWKARNPHQFRHDNPNTPELSVTTGDLLMSEYSPGEALLGQLAEAGYRVDGPLYELRALRSLARRLDMTMRFMAGHVRQALDNFEHDHRRVERFAGAKTPL</sequence>
<dbReference type="EMBL" id="FOFJ01000108">
    <property type="protein sequence ID" value="SER86183.1"/>
    <property type="molecule type" value="Genomic_DNA"/>
</dbReference>
<evidence type="ECO:0000313" key="2">
    <source>
        <dbReference type="EMBL" id="SER86183.1"/>
    </source>
</evidence>
<dbReference type="InterPro" id="IPR003497">
    <property type="entry name" value="BRO_N_domain"/>
</dbReference>
<name>A0A1H9SP63_9GAMM</name>
<gene>
    <name evidence="2" type="ORF">SAMN04244573_04470</name>
</gene>
<dbReference type="AlphaFoldDB" id="A0A1H9SP63"/>
<evidence type="ECO:0000259" key="1">
    <source>
        <dbReference type="PROSITE" id="PS51750"/>
    </source>
</evidence>
<organism evidence="2 3">
    <name type="scientific">Azotobacter beijerinckii</name>
    <dbReference type="NCBI Taxonomy" id="170623"/>
    <lineage>
        <taxon>Bacteria</taxon>
        <taxon>Pseudomonadati</taxon>
        <taxon>Pseudomonadota</taxon>
        <taxon>Gammaproteobacteria</taxon>
        <taxon>Pseudomonadales</taxon>
        <taxon>Pseudomonadaceae</taxon>
        <taxon>Azotobacter</taxon>
    </lineage>
</organism>
<reference evidence="2 3" key="1">
    <citation type="submission" date="2016-10" db="EMBL/GenBank/DDBJ databases">
        <authorList>
            <person name="de Groot N.N."/>
        </authorList>
    </citation>
    <scope>NUCLEOTIDE SEQUENCE [LARGE SCALE GENOMIC DNA]</scope>
    <source>
        <strain evidence="2 3">DSM 378</strain>
    </source>
</reference>
<accession>A0A1H9SP63</accession>
<proteinExistence type="predicted"/>